<reference evidence="3" key="1">
    <citation type="submission" date="2021-02" db="EMBL/GenBank/DDBJ databases">
        <title>Skermanella TT6 skin isolate.</title>
        <authorList>
            <person name="Lee K."/>
            <person name="Ganzorig M."/>
        </authorList>
    </citation>
    <scope>NUCLEOTIDE SEQUENCE</scope>
    <source>
        <strain evidence="3">TT6</strain>
    </source>
</reference>
<feature type="signal peptide" evidence="2">
    <location>
        <begin position="1"/>
        <end position="23"/>
    </location>
</feature>
<keyword evidence="1" id="KW-1133">Transmembrane helix</keyword>
<gene>
    <name evidence="3" type="ORF">IGS68_30125</name>
</gene>
<dbReference type="EMBL" id="CP067421">
    <property type="protein sequence ID" value="QQP92721.1"/>
    <property type="molecule type" value="Genomic_DNA"/>
</dbReference>
<keyword evidence="1" id="KW-0812">Transmembrane</keyword>
<keyword evidence="2" id="KW-0732">Signal</keyword>
<evidence type="ECO:0000256" key="2">
    <source>
        <dbReference type="SAM" id="SignalP"/>
    </source>
</evidence>
<protein>
    <recommendedName>
        <fullName evidence="5">Conjugal transfer protein TrbC</fullName>
    </recommendedName>
</protein>
<sequence>MRTAYPSVTIGLIAVLATAPALAQFAGGGTAAPFQQGMSTVLNWAFVAGVAIALFSFLLACVFLFMRNLIGFAGGVLGVVIGGAMMANAPTLVQSLTGLTSAF</sequence>
<feature type="transmembrane region" description="Helical" evidence="1">
    <location>
        <begin position="41"/>
        <end position="65"/>
    </location>
</feature>
<proteinExistence type="predicted"/>
<dbReference type="RefSeq" id="WP_201081843.1">
    <property type="nucleotide sequence ID" value="NZ_CP067421.1"/>
</dbReference>
<feature type="transmembrane region" description="Helical" evidence="1">
    <location>
        <begin position="72"/>
        <end position="93"/>
    </location>
</feature>
<organism evidence="3 4">
    <name type="scientific">Skermanella cutis</name>
    <dbReference type="NCBI Taxonomy" id="2775420"/>
    <lineage>
        <taxon>Bacteria</taxon>
        <taxon>Pseudomonadati</taxon>
        <taxon>Pseudomonadota</taxon>
        <taxon>Alphaproteobacteria</taxon>
        <taxon>Rhodospirillales</taxon>
        <taxon>Azospirillaceae</taxon>
        <taxon>Skermanella</taxon>
    </lineage>
</organism>
<keyword evidence="1" id="KW-0472">Membrane</keyword>
<dbReference type="Proteomes" id="UP000595197">
    <property type="component" value="Plasmid pTT6-1"/>
</dbReference>
<evidence type="ECO:0008006" key="5">
    <source>
        <dbReference type="Google" id="ProtNLM"/>
    </source>
</evidence>
<name>A0ABX7BEB4_9PROT</name>
<evidence type="ECO:0000256" key="1">
    <source>
        <dbReference type="SAM" id="Phobius"/>
    </source>
</evidence>
<geneLocation type="plasmid" evidence="3 4">
    <name>pTT6-1</name>
</geneLocation>
<evidence type="ECO:0000313" key="3">
    <source>
        <dbReference type="EMBL" id="QQP92721.1"/>
    </source>
</evidence>
<keyword evidence="3" id="KW-0614">Plasmid</keyword>
<feature type="chain" id="PRO_5045344106" description="Conjugal transfer protein TrbC" evidence="2">
    <location>
        <begin position="24"/>
        <end position="103"/>
    </location>
</feature>
<accession>A0ABX7BEB4</accession>
<evidence type="ECO:0000313" key="4">
    <source>
        <dbReference type="Proteomes" id="UP000595197"/>
    </source>
</evidence>
<keyword evidence="4" id="KW-1185">Reference proteome</keyword>